<keyword evidence="6" id="KW-0067">ATP-binding</keyword>
<dbReference type="SUPFAM" id="SSF57850">
    <property type="entry name" value="RING/U-box"/>
    <property type="match status" value="1"/>
</dbReference>
<feature type="region of interest" description="Disordered" evidence="8">
    <location>
        <begin position="133"/>
        <end position="205"/>
    </location>
</feature>
<feature type="compositionally biased region" description="Polar residues" evidence="8">
    <location>
        <begin position="1760"/>
        <end position="1770"/>
    </location>
</feature>
<dbReference type="EMBL" id="LT558118">
    <property type="protein sequence ID" value="SAM69201.1"/>
    <property type="molecule type" value="Genomic_DNA"/>
</dbReference>
<dbReference type="SUPFAM" id="SSF52540">
    <property type="entry name" value="P-loop containing nucleoside triphosphate hydrolases"/>
    <property type="match status" value="2"/>
</dbReference>
<feature type="compositionally biased region" description="Acidic residues" evidence="8">
    <location>
        <begin position="1856"/>
        <end position="1886"/>
    </location>
</feature>
<dbReference type="Pfam" id="PF00097">
    <property type="entry name" value="zf-C3HC4"/>
    <property type="match status" value="1"/>
</dbReference>
<feature type="domain" description="RING-type" evidence="9">
    <location>
        <begin position="1470"/>
        <end position="1521"/>
    </location>
</feature>
<gene>
    <name evidence="12" type="ORF">UBRO2_01681</name>
    <name evidence="11" type="ORF">UBRO_00679</name>
</gene>
<dbReference type="GO" id="GO:0008270">
    <property type="term" value="F:zinc ion binding"/>
    <property type="evidence" value="ECO:0007669"/>
    <property type="project" value="UniProtKB-KW"/>
</dbReference>
<dbReference type="GO" id="GO:0004386">
    <property type="term" value="F:helicase activity"/>
    <property type="evidence" value="ECO:0007669"/>
    <property type="project" value="UniProtKB-KW"/>
</dbReference>
<feature type="compositionally biased region" description="Low complexity" evidence="8">
    <location>
        <begin position="168"/>
        <end position="181"/>
    </location>
</feature>
<dbReference type="Pfam" id="PF00176">
    <property type="entry name" value="SNF2-rel_dom"/>
    <property type="match status" value="1"/>
</dbReference>
<dbReference type="InterPro" id="IPR017907">
    <property type="entry name" value="Znf_RING_CS"/>
</dbReference>
<dbReference type="PROSITE" id="PS00518">
    <property type="entry name" value="ZF_RING_1"/>
    <property type="match status" value="1"/>
</dbReference>
<dbReference type="InterPro" id="IPR013083">
    <property type="entry name" value="Znf_RING/FYVE/PHD"/>
</dbReference>
<feature type="compositionally biased region" description="Polar residues" evidence="8">
    <location>
        <begin position="1224"/>
        <end position="1249"/>
    </location>
</feature>
<dbReference type="InterPro" id="IPR018957">
    <property type="entry name" value="Znf_C3HC4_RING-type"/>
</dbReference>
<dbReference type="InterPro" id="IPR000330">
    <property type="entry name" value="SNF2_N"/>
</dbReference>
<keyword evidence="4" id="KW-0378">Hydrolase</keyword>
<keyword evidence="2" id="KW-0547">Nucleotide-binding</keyword>
<feature type="region of interest" description="Disordered" evidence="8">
    <location>
        <begin position="1190"/>
        <end position="1259"/>
    </location>
</feature>
<feature type="compositionally biased region" description="Low complexity" evidence="8">
    <location>
        <begin position="1722"/>
        <end position="1736"/>
    </location>
</feature>
<evidence type="ECO:0000259" key="9">
    <source>
        <dbReference type="PROSITE" id="PS50089"/>
    </source>
</evidence>
<name>A0A1K0FX37_9BASI</name>
<keyword evidence="3 7" id="KW-0863">Zinc-finger</keyword>
<feature type="region of interest" description="Disordered" evidence="8">
    <location>
        <begin position="1357"/>
        <end position="1391"/>
    </location>
</feature>
<keyword evidence="5" id="KW-0862">Zinc</keyword>
<evidence type="ECO:0000256" key="1">
    <source>
        <dbReference type="ARBA" id="ARBA00022723"/>
    </source>
</evidence>
<reference evidence="12" key="3">
    <citation type="submission" date="2018-08" db="EMBL/GenBank/DDBJ databases">
        <authorList>
            <person name="Guldener U."/>
        </authorList>
    </citation>
    <scope>NUCLEOTIDE SEQUENCE</scope>
    <source>
        <strain evidence="12">UB2</strain>
    </source>
</reference>
<keyword evidence="11" id="KW-0347">Helicase</keyword>
<sequence length="1897" mass="209895">MVAQTRRKASEASKRASSSPATASAAKAPTPKGKQGPSKSAAPSRSSAAKVERSKAETSAYKPQASGSSVPASSLHHGDVSTIPLYDFDLPLELDTPYGSKVSAFNPAPYESLRQTLQQWFPDLCRKAEEQDQASFDRANSSLKQEESSSDASYNNMPRRPARGKALTIKASAAPSKATAPYPRTKEGQHNTNNANSKSRKGKTKSPDCIHLEVEFVPQLITNNDLFLPRDAAGRTFSSDSVKRLQAYAVVALAPPDYVPEKPAQSKTKQRVKTEAVFSAGFSFLSGNDDDQGDKDEDEDDLDTLLLGYIVPSCFKDTAHPLAHMDPSLVSKEWIQLYGEVTLAPPFLPPGTEVLGPDAFEQRTGRSASTVIDPPKSKWELDNEERIVAAQRGMMQRREIPSTRLLGVLSVQIGLEPAALQYGLGSSAVDGFVASNDDLKDSGAEGSLGLARALRLAIPAIVDWPHSFIEIDMHTHTYWDRNASYYDLPPKQSTLARHLVLDKIDSVDLPSPSKSSNKKRKKASSGPRRTYSIYGNEEQRECSCPHCNNDYARPEPVRLKPNALSLGAQISGSDPKLGDPTSDRLLPLDTNIASLLEACRPPPDGPMVHPPADIIPTPLLGYQARCVAWMIKRETVLDEEVGHLMPNWFPLRSKDASLITRKRLQLEAERLVLVDAMQRGLSRSRRNVNVKAAQAVASSAGTANDQANTVKSEDADTGIGEGIAMLKREPFIDPVHVTFYFDHVSGMLSLRRFTCRPSEPGGALCEAMGLGKTIESLSLIAAHPRPDHADLLSYDMSRSARMVADMDPSERPFISRATLVVCPAALVEQWMDEIRKHFRSRITTSTAISRGEAIDSDDDPEQQPGVVRYRHADFAWDIESLRDDVRAMAKERLTQPEIIVATYEELAFQLAESKRVPRTGTQVRTPLLEVLFWRILLDEAQIVAGASGKATEMVHELWRSNCWMVTGTPVTKGIRDIQGIFAFLDHDPFAAPRFFRDILQDPFTQGCVEGIRRLRSILPRFVWRHTQAHVEEEITLPPCNSEVLEIDLKHVEKLFYDKEVNKYRETYAKRAVQGAATVPQPAFLVSLRQLLSHPQIAEQLMFSNNYSRLSFAELFRQFCQQAQSELDNIRMQVVTSALQLVWGHDFYDAEVDKRKWRGGRRVLQDSDEICKVLNAALRITNIALDDQQRAQVSSAESVQQGRDETEAEAGTDTDEVMPDDVGQQDDSNFNLGTVANTNAGASSSRSPANNEDEQAWGGTDSASRVNLTWEEAHYWLRQLLQKHSVSASGQQENSSSAEIELPARWDAERPSRTFFEKEFKNAYDKTVDLKDPRFHLVVQDASVEDMDEDELMTQIEAERKSKGSSEPSKKKQRKDTAQQPGLLKKSRLRGNASQRKISRVWLYKPKERLERIHTKLAQQQSNLPSKEHEVAFLRQKLVEVQASEAQQTGDANDPANTSADSSIQAPPAECQICYDTKEQIGVLPCYHSFCIDCIETICKNSSYGPSNVWTDYHRPRCPSCRLKFHPGRVTRVMERGRSMSSEGDSEVIGDWSGKISGLISDLKKRLRADATHKAVIFSHWPKMLAFVRDALVQNDISAVVFGGNEAVQAEALRAIRDDDDVNVILVPFRASAGAAGLTLTSCDLAYLLEPALDAALEAQAIGRILRIGQRRVTAIIRVKMKDTIEDAVMRIADERSRRGMALAAHADPTRETTVTGTDNEVASTSTATASALASTSQPDNVGSGQAEASTTARVKIEDSANMQSKASTSNLRERSIKSSVAASVGAACDSDNTSLTMAEVALILGFDIEEEKRKSQQRRASLAQRVNWWGGQTPAWVNRLTEEELDVVERDLAFEEQFDDGGFDDGDDDDDMMDDMDDMEGMENLDDLLTPGEISVS</sequence>
<evidence type="ECO:0000313" key="13">
    <source>
        <dbReference type="Proteomes" id="UP000179920"/>
    </source>
</evidence>
<evidence type="ECO:0000256" key="4">
    <source>
        <dbReference type="ARBA" id="ARBA00022801"/>
    </source>
</evidence>
<feature type="compositionally biased region" description="Polar residues" evidence="8">
    <location>
        <begin position="1190"/>
        <end position="1200"/>
    </location>
</feature>
<dbReference type="Proteomes" id="UP000658997">
    <property type="component" value="Unassembled WGS sequence"/>
</dbReference>
<accession>A0A1K0FX37</accession>
<feature type="region of interest" description="Disordered" evidence="8">
    <location>
        <begin position="1701"/>
        <end position="1771"/>
    </location>
</feature>
<evidence type="ECO:0000313" key="11">
    <source>
        <dbReference type="EMBL" id="SAM69201.1"/>
    </source>
</evidence>
<dbReference type="Gene3D" id="3.30.40.10">
    <property type="entry name" value="Zinc/RING finger domain, C3HC4 (zinc finger)"/>
    <property type="match status" value="1"/>
</dbReference>
<evidence type="ECO:0000256" key="2">
    <source>
        <dbReference type="ARBA" id="ARBA00022741"/>
    </source>
</evidence>
<evidence type="ECO:0000313" key="12">
    <source>
        <dbReference type="EMBL" id="SYW77058.1"/>
    </source>
</evidence>
<protein>
    <submittedName>
        <fullName evidence="11">Related to SNF2 family helicase/ATPase</fullName>
    </submittedName>
</protein>
<dbReference type="InterPro" id="IPR052583">
    <property type="entry name" value="ATP-helicase/E3_Ub-Ligase"/>
</dbReference>
<dbReference type="InterPro" id="IPR014001">
    <property type="entry name" value="Helicase_ATP-bd"/>
</dbReference>
<dbReference type="InterPro" id="IPR001841">
    <property type="entry name" value="Znf_RING"/>
</dbReference>
<feature type="compositionally biased region" description="Polar residues" evidence="8">
    <location>
        <begin position="1737"/>
        <end position="1752"/>
    </location>
</feature>
<dbReference type="CDD" id="cd18793">
    <property type="entry name" value="SF2_C_SNF"/>
    <property type="match status" value="1"/>
</dbReference>
<dbReference type="PANTHER" id="PTHR45865:SF1">
    <property type="entry name" value="E3 UBIQUITIN-PROTEIN LIGASE SHPRH"/>
    <property type="match status" value="1"/>
</dbReference>
<evidence type="ECO:0000256" key="7">
    <source>
        <dbReference type="PROSITE-ProRule" id="PRU00175"/>
    </source>
</evidence>
<dbReference type="Pfam" id="PF00271">
    <property type="entry name" value="Helicase_C"/>
    <property type="match status" value="1"/>
</dbReference>
<dbReference type="PROSITE" id="PS51194">
    <property type="entry name" value="HELICASE_CTER"/>
    <property type="match status" value="1"/>
</dbReference>
<evidence type="ECO:0000256" key="5">
    <source>
        <dbReference type="ARBA" id="ARBA00022833"/>
    </source>
</evidence>
<feature type="region of interest" description="Disordered" evidence="8">
    <location>
        <begin position="1443"/>
        <end position="1463"/>
    </location>
</feature>
<dbReference type="OrthoDB" id="2801544at2759"/>
<proteinExistence type="predicted"/>
<evidence type="ECO:0000256" key="3">
    <source>
        <dbReference type="ARBA" id="ARBA00022771"/>
    </source>
</evidence>
<dbReference type="SMART" id="SM00184">
    <property type="entry name" value="RING"/>
    <property type="match status" value="1"/>
</dbReference>
<feature type="region of interest" description="Disordered" evidence="8">
    <location>
        <begin position="510"/>
        <end position="534"/>
    </location>
</feature>
<dbReference type="InterPro" id="IPR049730">
    <property type="entry name" value="SNF2/RAD54-like_C"/>
</dbReference>
<dbReference type="CDD" id="cd18070">
    <property type="entry name" value="DEXQc_SHPRH"/>
    <property type="match status" value="1"/>
</dbReference>
<organism evidence="11 13">
    <name type="scientific">Ustilago bromivora</name>
    <dbReference type="NCBI Taxonomy" id="307758"/>
    <lineage>
        <taxon>Eukaryota</taxon>
        <taxon>Fungi</taxon>
        <taxon>Dikarya</taxon>
        <taxon>Basidiomycota</taxon>
        <taxon>Ustilaginomycotina</taxon>
        <taxon>Ustilaginomycetes</taxon>
        <taxon>Ustilaginales</taxon>
        <taxon>Ustilaginaceae</taxon>
        <taxon>Ustilago</taxon>
    </lineage>
</organism>
<dbReference type="GO" id="GO:0016787">
    <property type="term" value="F:hydrolase activity"/>
    <property type="evidence" value="ECO:0007669"/>
    <property type="project" value="UniProtKB-KW"/>
</dbReference>
<dbReference type="PROSITE" id="PS50089">
    <property type="entry name" value="ZF_RING_2"/>
    <property type="match status" value="1"/>
</dbReference>
<keyword evidence="14" id="KW-1185">Reference proteome</keyword>
<dbReference type="Proteomes" id="UP000179920">
    <property type="component" value="Chromosome II"/>
</dbReference>
<dbReference type="InterPro" id="IPR001650">
    <property type="entry name" value="Helicase_C-like"/>
</dbReference>
<evidence type="ECO:0000313" key="14">
    <source>
        <dbReference type="Proteomes" id="UP000658997"/>
    </source>
</evidence>
<dbReference type="InterPro" id="IPR027417">
    <property type="entry name" value="P-loop_NTPase"/>
</dbReference>
<dbReference type="GO" id="GO:0005524">
    <property type="term" value="F:ATP binding"/>
    <property type="evidence" value="ECO:0007669"/>
    <property type="project" value="InterPro"/>
</dbReference>
<dbReference type="SMART" id="SM00487">
    <property type="entry name" value="DEXDc"/>
    <property type="match status" value="1"/>
</dbReference>
<reference evidence="13" key="1">
    <citation type="submission" date="2016-04" db="EMBL/GenBank/DDBJ databases">
        <authorList>
            <person name="Guldener U."/>
            <person name="Guldener U."/>
        </authorList>
    </citation>
    <scope>NUCLEOTIDE SEQUENCE [LARGE SCALE GENOMIC DNA]</scope>
    <source>
        <strain evidence="13">UB2112</strain>
    </source>
</reference>
<dbReference type="PANTHER" id="PTHR45865">
    <property type="entry name" value="E3 UBIQUITIN-PROTEIN LIGASE SHPRH FAMILY MEMBER"/>
    <property type="match status" value="1"/>
</dbReference>
<feature type="region of interest" description="Disordered" evidence="8">
    <location>
        <begin position="1856"/>
        <end position="1897"/>
    </location>
</feature>
<evidence type="ECO:0000256" key="8">
    <source>
        <dbReference type="SAM" id="MobiDB-lite"/>
    </source>
</evidence>
<keyword evidence="1" id="KW-0479">Metal-binding</keyword>
<dbReference type="InterPro" id="IPR038718">
    <property type="entry name" value="SNF2-like_sf"/>
</dbReference>
<reference evidence="11" key="2">
    <citation type="submission" date="2016-04" db="EMBL/GenBank/DDBJ databases">
        <authorList>
            <person name="Evans L.H."/>
            <person name="Alamgir A."/>
            <person name="Owens N."/>
            <person name="Weber N.D."/>
            <person name="Virtaneva K."/>
            <person name="Barbian K."/>
            <person name="Babar A."/>
            <person name="Rosenke K."/>
        </authorList>
    </citation>
    <scope>NUCLEOTIDE SEQUENCE</scope>
    <source>
        <strain evidence="11">UB2112</strain>
    </source>
</reference>
<dbReference type="Gene3D" id="3.40.50.10810">
    <property type="entry name" value="Tandem AAA-ATPase domain"/>
    <property type="match status" value="1"/>
</dbReference>
<feature type="compositionally biased region" description="Low complexity" evidence="8">
    <location>
        <begin position="15"/>
        <end position="49"/>
    </location>
</feature>
<dbReference type="Gene3D" id="3.40.50.300">
    <property type="entry name" value="P-loop containing nucleotide triphosphate hydrolases"/>
    <property type="match status" value="1"/>
</dbReference>
<feature type="region of interest" description="Disordered" evidence="8">
    <location>
        <begin position="1"/>
        <end position="78"/>
    </location>
</feature>
<feature type="domain" description="Helicase C-terminal" evidence="10">
    <location>
        <begin position="1554"/>
        <end position="1715"/>
    </location>
</feature>
<dbReference type="EMBL" id="ULHB01000023">
    <property type="protein sequence ID" value="SYW77058.1"/>
    <property type="molecule type" value="Genomic_DNA"/>
</dbReference>
<feature type="compositionally biased region" description="Polar residues" evidence="8">
    <location>
        <begin position="1711"/>
        <end position="1721"/>
    </location>
</feature>
<feature type="compositionally biased region" description="Acidic residues" evidence="8">
    <location>
        <begin position="1205"/>
        <end position="1218"/>
    </location>
</feature>
<evidence type="ECO:0000256" key="6">
    <source>
        <dbReference type="ARBA" id="ARBA00022840"/>
    </source>
</evidence>
<evidence type="ECO:0000259" key="10">
    <source>
        <dbReference type="PROSITE" id="PS51194"/>
    </source>
</evidence>
<feature type="compositionally biased region" description="Basic and acidic residues" evidence="8">
    <location>
        <begin position="1357"/>
        <end position="1369"/>
    </location>
</feature>